<proteinExistence type="predicted"/>
<comment type="caution">
    <text evidence="1">The sequence shown here is derived from an EMBL/GenBank/DDBJ whole genome shotgun (WGS) entry which is preliminary data.</text>
</comment>
<sequence length="103" mass="10867">MDYVLQSMLGSMGTGVLTLHFGANSLALSGLTPKLGAAPFKQLQRSRRSWVVEASSFSLDTPSQQKALGDGETPVKKGTQGVNVIMASGHDMVACTQRLPTMA</sequence>
<evidence type="ECO:0000313" key="1">
    <source>
        <dbReference type="EMBL" id="GKV26684.1"/>
    </source>
</evidence>
<organism evidence="1 2">
    <name type="scientific">Rubroshorea leprosula</name>
    <dbReference type="NCBI Taxonomy" id="152421"/>
    <lineage>
        <taxon>Eukaryota</taxon>
        <taxon>Viridiplantae</taxon>
        <taxon>Streptophyta</taxon>
        <taxon>Embryophyta</taxon>
        <taxon>Tracheophyta</taxon>
        <taxon>Spermatophyta</taxon>
        <taxon>Magnoliopsida</taxon>
        <taxon>eudicotyledons</taxon>
        <taxon>Gunneridae</taxon>
        <taxon>Pentapetalae</taxon>
        <taxon>rosids</taxon>
        <taxon>malvids</taxon>
        <taxon>Malvales</taxon>
        <taxon>Dipterocarpaceae</taxon>
        <taxon>Rubroshorea</taxon>
    </lineage>
</organism>
<reference evidence="1 2" key="1">
    <citation type="journal article" date="2021" name="Commun. Biol.">
        <title>The genome of Shorea leprosula (Dipterocarpaceae) highlights the ecological relevance of drought in aseasonal tropical rainforests.</title>
        <authorList>
            <person name="Ng K.K.S."/>
            <person name="Kobayashi M.J."/>
            <person name="Fawcett J.A."/>
            <person name="Hatakeyama M."/>
            <person name="Paape T."/>
            <person name="Ng C.H."/>
            <person name="Ang C.C."/>
            <person name="Tnah L.H."/>
            <person name="Lee C.T."/>
            <person name="Nishiyama T."/>
            <person name="Sese J."/>
            <person name="O'Brien M.J."/>
            <person name="Copetti D."/>
            <person name="Mohd Noor M.I."/>
            <person name="Ong R.C."/>
            <person name="Putra M."/>
            <person name="Sireger I.Z."/>
            <person name="Indrioko S."/>
            <person name="Kosugi Y."/>
            <person name="Izuno A."/>
            <person name="Isagi Y."/>
            <person name="Lee S.L."/>
            <person name="Shimizu K.K."/>
        </authorList>
    </citation>
    <scope>NUCLEOTIDE SEQUENCE [LARGE SCALE GENOMIC DNA]</scope>
    <source>
        <strain evidence="1">214</strain>
    </source>
</reference>
<gene>
    <name evidence="1" type="ORF">SLEP1_g35941</name>
</gene>
<dbReference type="AlphaFoldDB" id="A0AAV5KQ39"/>
<evidence type="ECO:0000313" key="2">
    <source>
        <dbReference type="Proteomes" id="UP001054252"/>
    </source>
</evidence>
<protein>
    <submittedName>
        <fullName evidence="1">Uncharacterized protein</fullName>
    </submittedName>
</protein>
<accession>A0AAV5KQ39</accession>
<dbReference type="Proteomes" id="UP001054252">
    <property type="component" value="Unassembled WGS sequence"/>
</dbReference>
<dbReference type="EMBL" id="BPVZ01000073">
    <property type="protein sequence ID" value="GKV26684.1"/>
    <property type="molecule type" value="Genomic_DNA"/>
</dbReference>
<keyword evidence="2" id="KW-1185">Reference proteome</keyword>
<name>A0AAV5KQ39_9ROSI</name>